<evidence type="ECO:0000313" key="2">
    <source>
        <dbReference type="Proteomes" id="UP000291404"/>
    </source>
</evidence>
<protein>
    <submittedName>
        <fullName evidence="1">Uncharacterized protein</fullName>
    </submittedName>
</protein>
<name>A0A4Q9KXG5_9MICR</name>
<organism evidence="1 2">
    <name type="scientific">Hamiltosporidium magnivora</name>
    <dbReference type="NCBI Taxonomy" id="148818"/>
    <lineage>
        <taxon>Eukaryota</taxon>
        <taxon>Fungi</taxon>
        <taxon>Fungi incertae sedis</taxon>
        <taxon>Microsporidia</taxon>
        <taxon>Dubosqiidae</taxon>
        <taxon>Hamiltosporidium</taxon>
    </lineage>
</organism>
<comment type="caution">
    <text evidence="1">The sequence shown here is derived from an EMBL/GenBank/DDBJ whole genome shotgun (WGS) entry which is preliminary data.</text>
</comment>
<dbReference type="AlphaFoldDB" id="A0A4Q9KXG5"/>
<keyword evidence="2" id="KW-1185">Reference proteome</keyword>
<proteinExistence type="predicted"/>
<accession>A0A4Q9KXG5</accession>
<reference evidence="1 2" key="1">
    <citation type="submission" date="2017-12" db="EMBL/GenBank/DDBJ databases">
        <authorList>
            <person name="Pombert J.-F."/>
            <person name="Haag K.L."/>
            <person name="Ebert D."/>
        </authorList>
    </citation>
    <scope>NUCLEOTIDE SEQUENCE [LARGE SCALE GENOMIC DNA]</scope>
    <source>
        <strain evidence="1">BE-OM-2</strain>
    </source>
</reference>
<dbReference type="EMBL" id="PITI01002018">
    <property type="protein sequence ID" value="TBT99324.1"/>
    <property type="molecule type" value="Genomic_DNA"/>
</dbReference>
<dbReference type="Proteomes" id="UP000291404">
    <property type="component" value="Unassembled WGS sequence"/>
</dbReference>
<evidence type="ECO:0000313" key="1">
    <source>
        <dbReference type="EMBL" id="TBT99324.1"/>
    </source>
</evidence>
<dbReference type="VEuPathDB" id="MicrosporidiaDB:CWI36_2018p0010"/>
<sequence>MFHAGLNRSSTSEIAYTYVFKQQKRSERQSKKILFKTRYYYNSKLLYMLLSMFKRLADIKAEEEFKRSERKRIIIIFAFLTIFFDI</sequence>
<gene>
    <name evidence="1" type="ORF">CWI36_2018p0010</name>
</gene>